<reference evidence="2" key="2">
    <citation type="journal article" date="2013" name="Mar. Genomics">
        <title>Expression of sulfatases in Rhodopirellula baltica and the diversity of sulfatases in the genus Rhodopirellula.</title>
        <authorList>
            <person name="Wegner C.E."/>
            <person name="Richter-Heitmann T."/>
            <person name="Klindworth A."/>
            <person name="Klockow C."/>
            <person name="Richter M."/>
            <person name="Achstetter T."/>
            <person name="Glockner F.O."/>
            <person name="Harder J."/>
        </authorList>
    </citation>
    <scope>NUCLEOTIDE SEQUENCE [LARGE SCALE GENOMIC DNA]</scope>
    <source>
        <strain evidence="2">6C</strain>
    </source>
</reference>
<dbReference type="Proteomes" id="UP000011529">
    <property type="component" value="Unassembled WGS sequence"/>
</dbReference>
<evidence type="ECO:0000313" key="3">
    <source>
        <dbReference type="Proteomes" id="UP000011529"/>
    </source>
</evidence>
<keyword evidence="3" id="KW-1185">Reference proteome</keyword>
<accession>M2AVV5</accession>
<gene>
    <name evidence="2" type="ORF">RE6C_02470</name>
</gene>
<feature type="region of interest" description="Disordered" evidence="1">
    <location>
        <begin position="1"/>
        <end position="26"/>
    </location>
</feature>
<dbReference type="AlphaFoldDB" id="M2AVV5"/>
<name>M2AVV5_9BACT</name>
<dbReference type="EMBL" id="ANMO01000116">
    <property type="protein sequence ID" value="EMB16837.1"/>
    <property type="molecule type" value="Genomic_DNA"/>
</dbReference>
<organism evidence="2 3">
    <name type="scientific">Rhodopirellula europaea 6C</name>
    <dbReference type="NCBI Taxonomy" id="1263867"/>
    <lineage>
        <taxon>Bacteria</taxon>
        <taxon>Pseudomonadati</taxon>
        <taxon>Planctomycetota</taxon>
        <taxon>Planctomycetia</taxon>
        <taxon>Pirellulales</taxon>
        <taxon>Pirellulaceae</taxon>
        <taxon>Rhodopirellula</taxon>
    </lineage>
</organism>
<sequence length="64" mass="7159">MDIATARCKNPSAIRRRERHHAPANPTEFVIKRLELKAVSAHRGLAAQSDCCDLPTLLGNQRPR</sequence>
<comment type="caution">
    <text evidence="2">The sequence shown here is derived from an EMBL/GenBank/DDBJ whole genome shotgun (WGS) entry which is preliminary data.</text>
</comment>
<reference evidence="2" key="1">
    <citation type="submission" date="2012-11" db="EMBL/GenBank/DDBJ databases">
        <title>Permanent draft genomes of Rhodopirellula europaea strain SH398 and 6C.</title>
        <authorList>
            <person name="Richter M."/>
            <person name="Richter-Heitmann T."/>
            <person name="Frank C."/>
            <person name="Harder J."/>
            <person name="Glockner F.O."/>
        </authorList>
    </citation>
    <scope>NUCLEOTIDE SEQUENCE</scope>
    <source>
        <strain evidence="2">6C</strain>
    </source>
</reference>
<protein>
    <submittedName>
        <fullName evidence="2">Uncharacterized protein</fullName>
    </submittedName>
</protein>
<proteinExistence type="predicted"/>
<evidence type="ECO:0000313" key="2">
    <source>
        <dbReference type="EMBL" id="EMB16837.1"/>
    </source>
</evidence>
<evidence type="ECO:0000256" key="1">
    <source>
        <dbReference type="SAM" id="MobiDB-lite"/>
    </source>
</evidence>